<keyword evidence="5 7" id="KW-1133">Transmembrane helix</keyword>
<evidence type="ECO:0000256" key="2">
    <source>
        <dbReference type="ARBA" id="ARBA00022475"/>
    </source>
</evidence>
<feature type="transmembrane region" description="Helical" evidence="7">
    <location>
        <begin position="174"/>
        <end position="198"/>
    </location>
</feature>
<feature type="transmembrane region" description="Helical" evidence="7">
    <location>
        <begin position="400"/>
        <end position="425"/>
    </location>
</feature>
<evidence type="ECO:0000256" key="6">
    <source>
        <dbReference type="ARBA" id="ARBA00023136"/>
    </source>
</evidence>
<evidence type="ECO:0000313" key="10">
    <source>
        <dbReference type="Proteomes" id="UP001196509"/>
    </source>
</evidence>
<gene>
    <name evidence="9" type="ORF">K1W69_14670</name>
</gene>
<feature type="transmembrane region" description="Helical" evidence="7">
    <location>
        <begin position="318"/>
        <end position="351"/>
    </location>
</feature>
<feature type="transmembrane region" description="Helical" evidence="7">
    <location>
        <begin position="245"/>
        <end position="263"/>
    </location>
</feature>
<keyword evidence="3 7" id="KW-0997">Cell inner membrane</keyword>
<name>A0AAE3D2C0_9HYPH</name>
<evidence type="ECO:0000313" key="9">
    <source>
        <dbReference type="EMBL" id="MBW8638438.1"/>
    </source>
</evidence>
<reference evidence="9" key="1">
    <citation type="submission" date="2021-08" db="EMBL/GenBank/DDBJ databases">
        <title>Hoeflea bacterium WL0058 sp. nov., isolated from the sediment.</title>
        <authorList>
            <person name="Wang L."/>
            <person name="Zhang D."/>
        </authorList>
    </citation>
    <scope>NUCLEOTIDE SEQUENCE</scope>
    <source>
        <strain evidence="9">WL0058</strain>
    </source>
</reference>
<protein>
    <recommendedName>
        <fullName evidence="7">TRAP transporter large permease protein</fullName>
    </recommendedName>
</protein>
<evidence type="ECO:0000256" key="7">
    <source>
        <dbReference type="RuleBase" id="RU369079"/>
    </source>
</evidence>
<evidence type="ECO:0000256" key="4">
    <source>
        <dbReference type="ARBA" id="ARBA00022692"/>
    </source>
</evidence>
<organism evidence="9 10">
    <name type="scientific">Flavimaribacter sediminis</name>
    <dbReference type="NCBI Taxonomy" id="2865987"/>
    <lineage>
        <taxon>Bacteria</taxon>
        <taxon>Pseudomonadati</taxon>
        <taxon>Pseudomonadota</taxon>
        <taxon>Alphaproteobacteria</taxon>
        <taxon>Hyphomicrobiales</taxon>
        <taxon>Rhizobiaceae</taxon>
        <taxon>Flavimaribacter</taxon>
    </lineage>
</organism>
<feature type="transmembrane region" description="Helical" evidence="7">
    <location>
        <begin position="57"/>
        <end position="77"/>
    </location>
</feature>
<keyword evidence="6 7" id="KW-0472">Membrane</keyword>
<dbReference type="InterPro" id="IPR010656">
    <property type="entry name" value="DctM"/>
</dbReference>
<evidence type="ECO:0000256" key="1">
    <source>
        <dbReference type="ARBA" id="ARBA00004429"/>
    </source>
</evidence>
<comment type="subcellular location">
    <subcellularLocation>
        <location evidence="1 7">Cell inner membrane</location>
        <topology evidence="1 7">Multi-pass membrane protein</topology>
    </subcellularLocation>
</comment>
<feature type="transmembrane region" description="Helical" evidence="7">
    <location>
        <begin position="219"/>
        <end position="239"/>
    </location>
</feature>
<dbReference type="PANTHER" id="PTHR33362:SF5">
    <property type="entry name" value="C4-DICARBOXYLATE TRAP TRANSPORTER LARGE PERMEASE PROTEIN DCTM"/>
    <property type="match status" value="1"/>
</dbReference>
<dbReference type="PIRSF" id="PIRSF006066">
    <property type="entry name" value="HI0050"/>
    <property type="match status" value="1"/>
</dbReference>
<dbReference type="InterPro" id="IPR004681">
    <property type="entry name" value="TRAP_DctM"/>
</dbReference>
<feature type="domain" description="TRAP C4-dicarboxylate transport system permease DctM subunit" evidence="8">
    <location>
        <begin position="8"/>
        <end position="421"/>
    </location>
</feature>
<dbReference type="NCBIfam" id="TIGR00786">
    <property type="entry name" value="dctM"/>
    <property type="match status" value="1"/>
</dbReference>
<keyword evidence="2" id="KW-1003">Cell membrane</keyword>
<keyword evidence="4 7" id="KW-0812">Transmembrane</keyword>
<comment type="subunit">
    <text evidence="7">The complex comprises the extracytoplasmic solute receptor protein and the two transmembrane proteins.</text>
</comment>
<dbReference type="GO" id="GO:0005886">
    <property type="term" value="C:plasma membrane"/>
    <property type="evidence" value="ECO:0007669"/>
    <property type="project" value="UniProtKB-SubCell"/>
</dbReference>
<evidence type="ECO:0000256" key="5">
    <source>
        <dbReference type="ARBA" id="ARBA00022989"/>
    </source>
</evidence>
<dbReference type="Proteomes" id="UP001196509">
    <property type="component" value="Unassembled WGS sequence"/>
</dbReference>
<comment type="caution">
    <text evidence="9">The sequence shown here is derived from an EMBL/GenBank/DDBJ whole genome shotgun (WGS) entry which is preliminary data.</text>
</comment>
<feature type="transmembrane region" description="Helical" evidence="7">
    <location>
        <begin position="97"/>
        <end position="126"/>
    </location>
</feature>
<keyword evidence="10" id="KW-1185">Reference proteome</keyword>
<feature type="transmembrane region" description="Helical" evidence="7">
    <location>
        <begin position="275"/>
        <end position="298"/>
    </location>
</feature>
<keyword evidence="7" id="KW-0813">Transport</keyword>
<dbReference type="PANTHER" id="PTHR33362">
    <property type="entry name" value="SIALIC ACID TRAP TRANSPORTER PERMEASE PROTEIN SIAT-RELATED"/>
    <property type="match status" value="1"/>
</dbReference>
<dbReference type="EMBL" id="JAICBX010000002">
    <property type="protein sequence ID" value="MBW8638438.1"/>
    <property type="molecule type" value="Genomic_DNA"/>
</dbReference>
<evidence type="ECO:0000256" key="3">
    <source>
        <dbReference type="ARBA" id="ARBA00022519"/>
    </source>
</evidence>
<feature type="transmembrane region" description="Helical" evidence="7">
    <location>
        <begin position="138"/>
        <end position="162"/>
    </location>
</feature>
<dbReference type="RefSeq" id="WP_220229059.1">
    <property type="nucleotide sequence ID" value="NZ_JAICBX010000002.1"/>
</dbReference>
<accession>A0AAE3D2C0</accession>
<feature type="transmembrane region" description="Helical" evidence="7">
    <location>
        <begin position="358"/>
        <end position="380"/>
    </location>
</feature>
<feature type="transmembrane region" description="Helical" evidence="7">
    <location>
        <begin position="6"/>
        <end position="36"/>
    </location>
</feature>
<proteinExistence type="inferred from homology"/>
<comment type="function">
    <text evidence="7">Part of the tripartite ATP-independent periplasmic (TRAP) transport system.</text>
</comment>
<sequence>MIAALLGLACLILLVLIGFPLAFVMAFVGLSGLTLLIGFEPAVGQLARATVDTMTDYTFSILPLFLLMAHFVARSGLAAELYAASYAIVGHWRGGLAMSTIIACGGFSTISGSSLATVATMAPIAMPEMQARGYRRELATGAIASGGTLGILIPPSIILVVYGNLTETDIGELFIAGIVPGLIGLAFYVGAVVAVTWFDPAAGPAGEKMAWRERLRALGRVWGLVLMFVTIIGGIYLGLFTPTEAAGAGAIIALIFALVRRSLTWPIVVDTFVKTAVTTAALLMLVASSQIFATFINISGLPRDLLDLIARTSMAPWMVIAIICAAFLVLGCALEAFSLVLLFVPIVYPIVASLGFDLIWFGILLVVVVEVGLISPPVGLNVFVLKSVVPGIPLATIYRGILPFIFADVTRLLLLCLAPWLVLFLPNAMH</sequence>
<comment type="similarity">
    <text evidence="7">Belongs to the TRAP transporter large permease family.</text>
</comment>
<evidence type="ECO:0000259" key="8">
    <source>
        <dbReference type="Pfam" id="PF06808"/>
    </source>
</evidence>
<dbReference type="GO" id="GO:0022857">
    <property type="term" value="F:transmembrane transporter activity"/>
    <property type="evidence" value="ECO:0007669"/>
    <property type="project" value="UniProtKB-UniRule"/>
</dbReference>
<dbReference type="AlphaFoldDB" id="A0AAE3D2C0"/>
<dbReference type="Pfam" id="PF06808">
    <property type="entry name" value="DctM"/>
    <property type="match status" value="1"/>
</dbReference>